<evidence type="ECO:0000256" key="7">
    <source>
        <dbReference type="ARBA" id="ARBA00024340"/>
    </source>
</evidence>
<proteinExistence type="inferred from homology"/>
<protein>
    <submittedName>
        <fullName evidence="8">ROTUNDIFOLIA like 9</fullName>
    </submittedName>
</protein>
<comment type="similarity">
    <text evidence="7">Belongs to the DVL/RTFL small polypeptides family.</text>
</comment>
<accession>A0A835CJL9</accession>
<keyword evidence="5" id="KW-1133">Transmembrane helix</keyword>
<evidence type="ECO:0000256" key="3">
    <source>
        <dbReference type="ARBA" id="ARBA00022475"/>
    </source>
</evidence>
<sequence>MAEIQYYKKEAKVPAKRKGYGFSGKCASLVKEQRARLYILRRCATMLLCWYIQGDD</sequence>
<dbReference type="InterPro" id="IPR051525">
    <property type="entry name" value="DVL_RTFL_regulatory"/>
</dbReference>
<dbReference type="GO" id="GO:0005886">
    <property type="term" value="C:plasma membrane"/>
    <property type="evidence" value="ECO:0007669"/>
    <property type="project" value="UniProtKB-SubCell"/>
</dbReference>
<comment type="subcellular location">
    <subcellularLocation>
        <location evidence="1">Cell membrane</location>
        <topology evidence="1">Single-pass membrane protein</topology>
    </subcellularLocation>
</comment>
<evidence type="ECO:0000256" key="5">
    <source>
        <dbReference type="ARBA" id="ARBA00022989"/>
    </source>
</evidence>
<dbReference type="Proteomes" id="UP000634136">
    <property type="component" value="Unassembled WGS sequence"/>
</dbReference>
<dbReference type="PANTHER" id="PTHR33102">
    <property type="entry name" value="DVL19-RELATED-RELATED"/>
    <property type="match status" value="1"/>
</dbReference>
<gene>
    <name evidence="8" type="ORF">G2W53_000611</name>
</gene>
<evidence type="ECO:0000256" key="4">
    <source>
        <dbReference type="ARBA" id="ARBA00022692"/>
    </source>
</evidence>
<evidence type="ECO:0000256" key="1">
    <source>
        <dbReference type="ARBA" id="ARBA00004162"/>
    </source>
</evidence>
<name>A0A835CJL9_9FABA</name>
<reference evidence="8" key="1">
    <citation type="submission" date="2020-09" db="EMBL/GenBank/DDBJ databases">
        <title>Genome-Enabled Discovery of Anthraquinone Biosynthesis in Senna tora.</title>
        <authorList>
            <person name="Kang S.-H."/>
            <person name="Pandey R.P."/>
            <person name="Lee C.-M."/>
            <person name="Sim J.-S."/>
            <person name="Jeong J.-T."/>
            <person name="Choi B.-S."/>
            <person name="Jung M."/>
            <person name="Ginzburg D."/>
            <person name="Zhao K."/>
            <person name="Won S.Y."/>
            <person name="Oh T.-J."/>
            <person name="Yu Y."/>
            <person name="Kim N.-H."/>
            <person name="Lee O.R."/>
            <person name="Lee T.-H."/>
            <person name="Bashyal P."/>
            <person name="Kim T.-S."/>
            <person name="Lee W.-H."/>
            <person name="Kawkins C."/>
            <person name="Kim C.-K."/>
            <person name="Kim J.S."/>
            <person name="Ahn B.O."/>
            <person name="Rhee S.Y."/>
            <person name="Sohng J.K."/>
        </authorList>
    </citation>
    <scope>NUCLEOTIDE SEQUENCE</scope>
    <source>
        <tissue evidence="8">Leaf</tissue>
    </source>
</reference>
<dbReference type="OrthoDB" id="1693826at2759"/>
<keyword evidence="9" id="KW-1185">Reference proteome</keyword>
<dbReference type="EMBL" id="JAAIUW010000001">
    <property type="protein sequence ID" value="KAF7843706.1"/>
    <property type="molecule type" value="Genomic_DNA"/>
</dbReference>
<keyword evidence="2" id="KW-0217">Developmental protein</keyword>
<evidence type="ECO:0000256" key="6">
    <source>
        <dbReference type="ARBA" id="ARBA00023136"/>
    </source>
</evidence>
<evidence type="ECO:0000256" key="2">
    <source>
        <dbReference type="ARBA" id="ARBA00022473"/>
    </source>
</evidence>
<comment type="caution">
    <text evidence="8">The sequence shown here is derived from an EMBL/GenBank/DDBJ whole genome shotgun (WGS) entry which is preliminary data.</text>
</comment>
<organism evidence="8 9">
    <name type="scientific">Senna tora</name>
    <dbReference type="NCBI Taxonomy" id="362788"/>
    <lineage>
        <taxon>Eukaryota</taxon>
        <taxon>Viridiplantae</taxon>
        <taxon>Streptophyta</taxon>
        <taxon>Embryophyta</taxon>
        <taxon>Tracheophyta</taxon>
        <taxon>Spermatophyta</taxon>
        <taxon>Magnoliopsida</taxon>
        <taxon>eudicotyledons</taxon>
        <taxon>Gunneridae</taxon>
        <taxon>Pentapetalae</taxon>
        <taxon>rosids</taxon>
        <taxon>fabids</taxon>
        <taxon>Fabales</taxon>
        <taxon>Fabaceae</taxon>
        <taxon>Caesalpinioideae</taxon>
        <taxon>Cassia clade</taxon>
        <taxon>Senna</taxon>
    </lineage>
</organism>
<evidence type="ECO:0000313" key="8">
    <source>
        <dbReference type="EMBL" id="KAF7843706.1"/>
    </source>
</evidence>
<dbReference type="GO" id="GO:0008285">
    <property type="term" value="P:negative regulation of cell population proliferation"/>
    <property type="evidence" value="ECO:0007669"/>
    <property type="project" value="InterPro"/>
</dbReference>
<dbReference type="AlphaFoldDB" id="A0A835CJL9"/>
<dbReference type="Pfam" id="PF08137">
    <property type="entry name" value="DVL"/>
    <property type="match status" value="1"/>
</dbReference>
<dbReference type="GO" id="GO:0048367">
    <property type="term" value="P:shoot system development"/>
    <property type="evidence" value="ECO:0007669"/>
    <property type="project" value="UniProtKB-ARBA"/>
</dbReference>
<dbReference type="InterPro" id="IPR012552">
    <property type="entry name" value="DVL"/>
</dbReference>
<keyword evidence="3" id="KW-1003">Cell membrane</keyword>
<evidence type="ECO:0000313" key="9">
    <source>
        <dbReference type="Proteomes" id="UP000634136"/>
    </source>
</evidence>
<keyword evidence="6" id="KW-0472">Membrane</keyword>
<keyword evidence="4" id="KW-0812">Transmembrane</keyword>